<name>F0J0R6_ACIMA</name>
<dbReference type="InterPro" id="IPR002646">
    <property type="entry name" value="PolA_pol_head_dom"/>
</dbReference>
<keyword evidence="2 8" id="KW-0808">Transferase</keyword>
<dbReference type="GO" id="GO:0004810">
    <property type="term" value="F:CCA tRNA nucleotidyltransferase activity"/>
    <property type="evidence" value="ECO:0007669"/>
    <property type="project" value="UniProtKB-EC"/>
</dbReference>
<comment type="cofactor">
    <cofactor evidence="1">
        <name>Mg(2+)</name>
        <dbReference type="ChEBI" id="CHEBI:18420"/>
    </cofactor>
</comment>
<dbReference type="GO" id="GO:0008033">
    <property type="term" value="P:tRNA processing"/>
    <property type="evidence" value="ECO:0007669"/>
    <property type="project" value="UniProtKB-KW"/>
</dbReference>
<keyword evidence="10" id="KW-1185">Reference proteome</keyword>
<dbReference type="HOGENOM" id="CLU_015961_2_3_5"/>
<keyword evidence="6" id="KW-0547">Nucleotide-binding</keyword>
<dbReference type="Pfam" id="PF01743">
    <property type="entry name" value="PolyA_pol"/>
    <property type="match status" value="1"/>
</dbReference>
<evidence type="ECO:0000256" key="7">
    <source>
        <dbReference type="ARBA" id="ARBA00022842"/>
    </source>
</evidence>
<reference evidence="9 10" key="1">
    <citation type="submission" date="2010-12" db="EMBL/GenBank/DDBJ databases">
        <title>Whole genome sequence of Acidiphilium multivorum AIU301.</title>
        <authorList>
            <person name="Narita-Yamada S."/>
            <person name="Nakamura S."/>
            <person name="Ito N."/>
            <person name="Takarada H."/>
            <person name="Katano Y."/>
            <person name="Nakazawa H."/>
            <person name="Hosoyama A."/>
            <person name="Yamada R."/>
            <person name="Fujita N."/>
        </authorList>
    </citation>
    <scope>NUCLEOTIDE SEQUENCE [LARGE SCALE GENOMIC DNA]</scope>
    <source>
        <strain evidence="10">DSM 11245 / JCM 8867 / AIU301</strain>
    </source>
</reference>
<dbReference type="Proteomes" id="UP000007100">
    <property type="component" value="Chromosome"/>
</dbReference>
<keyword evidence="8" id="KW-0694">RNA-binding</keyword>
<evidence type="ECO:0000313" key="9">
    <source>
        <dbReference type="EMBL" id="BAJ81602.1"/>
    </source>
</evidence>
<gene>
    <name evidence="9" type="ordered locus">ACMV_22550</name>
</gene>
<dbReference type="Gene3D" id="1.10.3090.10">
    <property type="entry name" value="cca-adding enzyme, domain 2"/>
    <property type="match status" value="1"/>
</dbReference>
<dbReference type="GO" id="GO:0000049">
    <property type="term" value="F:tRNA binding"/>
    <property type="evidence" value="ECO:0007669"/>
    <property type="project" value="TreeGrafter"/>
</dbReference>
<protein>
    <submittedName>
        <fullName evidence="9">CCA-adding enzyme</fullName>
        <ecNumber evidence="9">2.7.7.72</ecNumber>
    </submittedName>
</protein>
<proteinExistence type="inferred from homology"/>
<dbReference type="InterPro" id="IPR050264">
    <property type="entry name" value="Bact_CCA-adding_enz_type3_sf"/>
</dbReference>
<dbReference type="CDD" id="cd05398">
    <property type="entry name" value="NT_ClassII-CCAase"/>
    <property type="match status" value="1"/>
</dbReference>
<evidence type="ECO:0000313" key="10">
    <source>
        <dbReference type="Proteomes" id="UP000007100"/>
    </source>
</evidence>
<dbReference type="Gene3D" id="3.30.460.10">
    <property type="entry name" value="Beta Polymerase, domain 2"/>
    <property type="match status" value="1"/>
</dbReference>
<dbReference type="GO" id="GO:0046872">
    <property type="term" value="F:metal ion binding"/>
    <property type="evidence" value="ECO:0007669"/>
    <property type="project" value="UniProtKB-KW"/>
</dbReference>
<dbReference type="KEGG" id="amv:ACMV_22550"/>
<dbReference type="InterPro" id="IPR032828">
    <property type="entry name" value="PolyA_RNA-bd"/>
</dbReference>
<keyword evidence="4 9" id="KW-0548">Nucleotidyltransferase</keyword>
<evidence type="ECO:0000256" key="4">
    <source>
        <dbReference type="ARBA" id="ARBA00022695"/>
    </source>
</evidence>
<evidence type="ECO:0000256" key="5">
    <source>
        <dbReference type="ARBA" id="ARBA00022723"/>
    </source>
</evidence>
<evidence type="ECO:0000256" key="6">
    <source>
        <dbReference type="ARBA" id="ARBA00022741"/>
    </source>
</evidence>
<dbReference type="GO" id="GO:0000166">
    <property type="term" value="F:nucleotide binding"/>
    <property type="evidence" value="ECO:0007669"/>
    <property type="project" value="UniProtKB-KW"/>
</dbReference>
<accession>F0J0R6</accession>
<dbReference type="AlphaFoldDB" id="F0J0R6"/>
<evidence type="ECO:0000256" key="2">
    <source>
        <dbReference type="ARBA" id="ARBA00022679"/>
    </source>
</evidence>
<dbReference type="SUPFAM" id="SSF81891">
    <property type="entry name" value="Poly A polymerase C-terminal region-like"/>
    <property type="match status" value="1"/>
</dbReference>
<dbReference type="InterPro" id="IPR043519">
    <property type="entry name" value="NT_sf"/>
</dbReference>
<dbReference type="SUPFAM" id="SSF81301">
    <property type="entry name" value="Nucleotidyltransferase"/>
    <property type="match status" value="1"/>
</dbReference>
<evidence type="ECO:0000256" key="8">
    <source>
        <dbReference type="RuleBase" id="RU003953"/>
    </source>
</evidence>
<dbReference type="Pfam" id="PF12627">
    <property type="entry name" value="PolyA_pol_RNAbd"/>
    <property type="match status" value="1"/>
</dbReference>
<dbReference type="EMBL" id="AP012035">
    <property type="protein sequence ID" value="BAJ81602.1"/>
    <property type="molecule type" value="Genomic_DNA"/>
</dbReference>
<dbReference type="EC" id="2.7.7.72" evidence="9"/>
<comment type="similarity">
    <text evidence="8">Belongs to the tRNA nucleotidyltransferase/poly(A) polymerase family.</text>
</comment>
<sequence length="403" mass="43781">MVKRTERVEQEPNPMIADDPQLERLWTVLPEARVVGGAVRDRLAGRPISDIDLASPLPPEAVATRLAKAGIRAVPTGLDHGTITAVLDGRHFEITTLRRDLETDGRHAVVAFTDDWREDAARRDFTINAMSMARDGTIHDYFGGRDDLAAGIVRFVGDPTTRIQEDFLRILRFFRFHARYEAGPPDQAAVAAIRALKGGLARLSAERVWQEIKRILAAPDPLAALNLMAETGVLQVVLPEAAGIMALQRLQTRGAPADPLLRVAALIGGAVRPLARRLRLAEAERARLEAIGTAPDLAADAGEAVLRHALADWPAETLIDRSWLAADDADRSALRARLATMERPVFPLKGRDAVAIGVAPGPAIGAALAAVRRWWMAHDCLPDGDACRAELRRHLASQDASGR</sequence>
<keyword evidence="5" id="KW-0479">Metal-binding</keyword>
<keyword evidence="3" id="KW-0819">tRNA processing</keyword>
<evidence type="ECO:0000256" key="3">
    <source>
        <dbReference type="ARBA" id="ARBA00022694"/>
    </source>
</evidence>
<keyword evidence="7" id="KW-0460">Magnesium</keyword>
<dbReference type="PANTHER" id="PTHR46173">
    <property type="entry name" value="CCA TRNA NUCLEOTIDYLTRANSFERASE 1, MITOCHONDRIAL"/>
    <property type="match status" value="1"/>
</dbReference>
<evidence type="ECO:0000256" key="1">
    <source>
        <dbReference type="ARBA" id="ARBA00001946"/>
    </source>
</evidence>
<organism evidence="9 10">
    <name type="scientific">Acidiphilium multivorum (strain DSM 11245 / JCM 8867 / NBRC 100883 / AIU 301)</name>
    <dbReference type="NCBI Taxonomy" id="926570"/>
    <lineage>
        <taxon>Bacteria</taxon>
        <taxon>Pseudomonadati</taxon>
        <taxon>Pseudomonadota</taxon>
        <taxon>Alphaproteobacteria</taxon>
        <taxon>Acetobacterales</taxon>
        <taxon>Acidocellaceae</taxon>
        <taxon>Acidiphilium</taxon>
    </lineage>
</organism>
<dbReference type="PANTHER" id="PTHR46173:SF1">
    <property type="entry name" value="CCA TRNA NUCLEOTIDYLTRANSFERASE 1, MITOCHONDRIAL"/>
    <property type="match status" value="1"/>
</dbReference>